<keyword evidence="2" id="KW-0472">Membrane</keyword>
<reference evidence="3 4" key="1">
    <citation type="submission" date="2018-09" db="EMBL/GenBank/DDBJ databases">
        <title>Genome sequencing of strain 1JSPR-7.</title>
        <authorList>
            <person name="Heo J."/>
            <person name="Kim S.-J."/>
            <person name="Kwon S.-W."/>
        </authorList>
    </citation>
    <scope>NUCLEOTIDE SEQUENCE [LARGE SCALE GENOMIC DNA]</scope>
    <source>
        <strain evidence="3 4">1JSPR-7</strain>
    </source>
</reference>
<keyword evidence="2" id="KW-1133">Transmembrane helix</keyword>
<sequence>MWENEIKKGVIAIGSLIIMLLKKVLIKSAEKAVKIAQQHAQKAGKAFLGNNKALRHLQRIKGILHVITIIGGLLDFGVVIAGFVLIIVLVFGLASTSSACSNGSDDASTNVAETSNSNSKETFTLAQVTQFGNDGLTSTWGVSEQNVENYFLANNRATAAKYNLIASNIGEVSDAVKSEGVSPTFFWLYVVNEGGGAGGFINHYGSDSGNAVTDAKRDADYLVQYASLNTKVATVGGEPADMPTDEATSFLKAQPNGSIGRVYVQATSAVTAEIETLSGKTGDWTGKFNLPLSTMMNNIDNLGGNWKEGAKAQAAGDSNSSTTDKSSDSTDDDCSASDSTYTPGSIPSGGMKLTIAQNWMSKNYATAPLPSDYYGEAQGSPDVHDNCTLFSGWFVANFTDLKWSHGNGADIVKNLSAANGIQPMNKPEVYAIFSIQGDVTQVWAGKHQTQKDTRELFLALMVIMRLLDKRVMEVTLSMLPQYL</sequence>
<protein>
    <submittedName>
        <fullName evidence="3">Uncharacterized protein</fullName>
    </submittedName>
</protein>
<dbReference type="EMBL" id="CP032627">
    <property type="protein sequence ID" value="AYF99821.1"/>
    <property type="molecule type" value="Genomic_DNA"/>
</dbReference>
<gene>
    <name evidence="3" type="ORF">D7I46_01205</name>
</gene>
<evidence type="ECO:0000256" key="1">
    <source>
        <dbReference type="SAM" id="MobiDB-lite"/>
    </source>
</evidence>
<feature type="transmembrane region" description="Helical" evidence="2">
    <location>
        <begin position="62"/>
        <end position="94"/>
    </location>
</feature>
<evidence type="ECO:0000313" key="3">
    <source>
        <dbReference type="EMBL" id="AYF99821.1"/>
    </source>
</evidence>
<organism evidence="3 4">
    <name type="scientific">Lactococcus allomyrinae</name>
    <dbReference type="NCBI Taxonomy" id="2419773"/>
    <lineage>
        <taxon>Bacteria</taxon>
        <taxon>Bacillati</taxon>
        <taxon>Bacillota</taxon>
        <taxon>Bacilli</taxon>
        <taxon>Lactobacillales</taxon>
        <taxon>Streptococcaceae</taxon>
        <taxon>Lactococcus</taxon>
    </lineage>
</organism>
<evidence type="ECO:0000313" key="4">
    <source>
        <dbReference type="Proteomes" id="UP000269374"/>
    </source>
</evidence>
<dbReference type="OrthoDB" id="9805070at2"/>
<keyword evidence="4" id="KW-1185">Reference proteome</keyword>
<proteinExistence type="predicted"/>
<name>A0A387BCS7_9LACT</name>
<dbReference type="Proteomes" id="UP000269374">
    <property type="component" value="Chromosome"/>
</dbReference>
<dbReference type="KEGG" id="lact:D7I46_01205"/>
<keyword evidence="2" id="KW-0812">Transmembrane</keyword>
<evidence type="ECO:0000256" key="2">
    <source>
        <dbReference type="SAM" id="Phobius"/>
    </source>
</evidence>
<dbReference type="AlphaFoldDB" id="A0A387BCS7"/>
<accession>A0A387BCS7</accession>
<feature type="region of interest" description="Disordered" evidence="1">
    <location>
        <begin position="309"/>
        <end position="343"/>
    </location>
</feature>